<reference evidence="2 3" key="1">
    <citation type="submission" date="2011-02" db="EMBL/GenBank/DDBJ databases">
        <title>The Genome Sequence of Sphaeroforma arctica JP610.</title>
        <authorList>
            <consortium name="The Broad Institute Genome Sequencing Platform"/>
            <person name="Russ C."/>
            <person name="Cuomo C."/>
            <person name="Young S.K."/>
            <person name="Zeng Q."/>
            <person name="Gargeya S."/>
            <person name="Alvarado L."/>
            <person name="Berlin A."/>
            <person name="Chapman S.B."/>
            <person name="Chen Z."/>
            <person name="Freedman E."/>
            <person name="Gellesch M."/>
            <person name="Goldberg J."/>
            <person name="Griggs A."/>
            <person name="Gujja S."/>
            <person name="Heilman E."/>
            <person name="Heiman D."/>
            <person name="Howarth C."/>
            <person name="Mehta T."/>
            <person name="Neiman D."/>
            <person name="Pearson M."/>
            <person name="Roberts A."/>
            <person name="Saif S."/>
            <person name="Shea T."/>
            <person name="Shenoy N."/>
            <person name="Sisk P."/>
            <person name="Stolte C."/>
            <person name="Sykes S."/>
            <person name="White J."/>
            <person name="Yandava C."/>
            <person name="Burger G."/>
            <person name="Gray M.W."/>
            <person name="Holland P.W.H."/>
            <person name="King N."/>
            <person name="Lang F.B.F."/>
            <person name="Roger A.J."/>
            <person name="Ruiz-Trillo I."/>
            <person name="Haas B."/>
            <person name="Nusbaum C."/>
            <person name="Birren B."/>
        </authorList>
    </citation>
    <scope>NUCLEOTIDE SEQUENCE [LARGE SCALE GENOMIC DNA]</scope>
    <source>
        <strain evidence="2 3">JP610</strain>
    </source>
</reference>
<feature type="region of interest" description="Disordered" evidence="1">
    <location>
        <begin position="356"/>
        <end position="377"/>
    </location>
</feature>
<sequence>MAEHDLVPFYDGHTDTKIEQDLQNSYLRTQFKRSLYSATIRPALGYLGDGVNTIQDKIHDVLSGGKVHKIATADETAISAQEAEVFLKGRAQLRDDGELFNETVDEKTHNSEMLGDDLYEEAMYGMAMTTVLVEPELNAQCTWLGQFLATPSDTEMNKNTQIYVDMHMFTPSASDKSAKAMAEGPGADMMACMWDWCEDFQVSRMLRLAFDIGSINTLWYQVSSDSGSSEAAVLTLEVHGEIQTSTRRVNCKTTTKNEWRKFAGMPSWADAELSAIKLISLGGNCSQVDRLVSVLLALDVTLRDKVSYDSPPQRNINEKNSEVVRARKTTPLCAASHTIPPRCQYLPTDEVRDGIRDDASDSENEYEWRPNTTKSENSMSEIMSILMRAGYDPDQESPKSFMENSDVNPNDLPEACRFM</sequence>
<proteinExistence type="predicted"/>
<feature type="region of interest" description="Disordered" evidence="1">
    <location>
        <begin position="391"/>
        <end position="410"/>
    </location>
</feature>
<evidence type="ECO:0000313" key="2">
    <source>
        <dbReference type="EMBL" id="KNC85255.1"/>
    </source>
</evidence>
<dbReference type="EMBL" id="KQ241712">
    <property type="protein sequence ID" value="KNC85255.1"/>
    <property type="molecule type" value="Genomic_DNA"/>
</dbReference>
<protein>
    <submittedName>
        <fullName evidence="2">Uncharacterized protein</fullName>
    </submittedName>
</protein>
<dbReference type="AlphaFoldDB" id="A0A0L0G8C9"/>
<accession>A0A0L0G8C9</accession>
<name>A0A0L0G8C9_9EUKA</name>
<keyword evidence="3" id="KW-1185">Reference proteome</keyword>
<evidence type="ECO:0000256" key="1">
    <source>
        <dbReference type="SAM" id="MobiDB-lite"/>
    </source>
</evidence>
<organism evidence="2 3">
    <name type="scientific">Sphaeroforma arctica JP610</name>
    <dbReference type="NCBI Taxonomy" id="667725"/>
    <lineage>
        <taxon>Eukaryota</taxon>
        <taxon>Ichthyosporea</taxon>
        <taxon>Ichthyophonida</taxon>
        <taxon>Sphaeroforma</taxon>
    </lineage>
</organism>
<dbReference type="GeneID" id="25903055"/>
<evidence type="ECO:0000313" key="3">
    <source>
        <dbReference type="Proteomes" id="UP000054560"/>
    </source>
</evidence>
<dbReference type="RefSeq" id="XP_014159157.1">
    <property type="nucleotide sequence ID" value="XM_014303682.1"/>
</dbReference>
<dbReference type="Proteomes" id="UP000054560">
    <property type="component" value="Unassembled WGS sequence"/>
</dbReference>
<gene>
    <name evidence="2" type="ORF">SARC_02551</name>
</gene>